<dbReference type="SMART" id="SM00448">
    <property type="entry name" value="REC"/>
    <property type="match status" value="1"/>
</dbReference>
<evidence type="ECO:0000259" key="7">
    <source>
        <dbReference type="PROSITE" id="PS50110"/>
    </source>
</evidence>
<dbReference type="PRINTS" id="PR01590">
    <property type="entry name" value="HTHFIS"/>
</dbReference>
<keyword evidence="2" id="KW-0067">ATP-binding</keyword>
<feature type="domain" description="PAS" evidence="8">
    <location>
        <begin position="143"/>
        <end position="213"/>
    </location>
</feature>
<dbReference type="KEGG" id="dti:Desti_1058"/>
<dbReference type="Gene3D" id="3.30.450.20">
    <property type="entry name" value="PAS domain"/>
    <property type="match status" value="1"/>
</dbReference>
<dbReference type="PATRIC" id="fig|706587.4.peg.1206"/>
<dbReference type="SUPFAM" id="SSF46689">
    <property type="entry name" value="Homeodomain-like"/>
    <property type="match status" value="1"/>
</dbReference>
<dbReference type="NCBIfam" id="TIGR00229">
    <property type="entry name" value="sensory_box"/>
    <property type="match status" value="1"/>
</dbReference>
<evidence type="ECO:0000256" key="4">
    <source>
        <dbReference type="ARBA" id="ARBA00023163"/>
    </source>
</evidence>
<dbReference type="SUPFAM" id="SSF52540">
    <property type="entry name" value="P-loop containing nucleoside triphosphate hydrolases"/>
    <property type="match status" value="1"/>
</dbReference>
<dbReference type="PROSITE" id="PS50110">
    <property type="entry name" value="RESPONSE_REGULATORY"/>
    <property type="match status" value="1"/>
</dbReference>
<dbReference type="GO" id="GO:0043565">
    <property type="term" value="F:sequence-specific DNA binding"/>
    <property type="evidence" value="ECO:0007669"/>
    <property type="project" value="InterPro"/>
</dbReference>
<dbReference type="Pfam" id="PF02954">
    <property type="entry name" value="HTH_8"/>
    <property type="match status" value="1"/>
</dbReference>
<keyword evidence="5" id="KW-0597">Phosphoprotein</keyword>
<dbReference type="Gene3D" id="3.40.50.300">
    <property type="entry name" value="P-loop containing nucleotide triphosphate hydrolases"/>
    <property type="match status" value="1"/>
</dbReference>
<dbReference type="eggNOG" id="COG0745">
    <property type="taxonomic scope" value="Bacteria"/>
</dbReference>
<dbReference type="STRING" id="706587.Desti_1058"/>
<name>I4C2I3_DESTA</name>
<dbReference type="EMBL" id="CP003360">
    <property type="protein sequence ID" value="AFM23774.1"/>
    <property type="molecule type" value="Genomic_DNA"/>
</dbReference>
<dbReference type="InterPro" id="IPR002197">
    <property type="entry name" value="HTH_Fis"/>
</dbReference>
<keyword evidence="4" id="KW-0804">Transcription</keyword>
<dbReference type="InterPro" id="IPR013656">
    <property type="entry name" value="PAS_4"/>
</dbReference>
<keyword evidence="10" id="KW-1185">Reference proteome</keyword>
<dbReference type="SMART" id="SM00091">
    <property type="entry name" value="PAS"/>
    <property type="match status" value="1"/>
</dbReference>
<dbReference type="InterPro" id="IPR027417">
    <property type="entry name" value="P-loop_NTPase"/>
</dbReference>
<evidence type="ECO:0000259" key="8">
    <source>
        <dbReference type="PROSITE" id="PS50112"/>
    </source>
</evidence>
<organism evidence="9 10">
    <name type="scientific">Desulfomonile tiedjei (strain ATCC 49306 / DSM 6799 / DCB-1)</name>
    <dbReference type="NCBI Taxonomy" id="706587"/>
    <lineage>
        <taxon>Bacteria</taxon>
        <taxon>Pseudomonadati</taxon>
        <taxon>Thermodesulfobacteriota</taxon>
        <taxon>Desulfomonilia</taxon>
        <taxon>Desulfomonilales</taxon>
        <taxon>Desulfomonilaceae</taxon>
        <taxon>Desulfomonile</taxon>
    </lineage>
</organism>
<dbReference type="SUPFAM" id="SSF55785">
    <property type="entry name" value="PYP-like sensor domain (PAS domain)"/>
    <property type="match status" value="1"/>
</dbReference>
<dbReference type="OrthoDB" id="9763792at2"/>
<evidence type="ECO:0000256" key="3">
    <source>
        <dbReference type="ARBA" id="ARBA00023015"/>
    </source>
</evidence>
<dbReference type="AlphaFoldDB" id="I4C2I3"/>
<dbReference type="InterPro" id="IPR058031">
    <property type="entry name" value="AAA_lid_NorR"/>
</dbReference>
<dbReference type="PROSITE" id="PS50045">
    <property type="entry name" value="SIGMA54_INTERACT_4"/>
    <property type="match status" value="1"/>
</dbReference>
<accession>I4C2I3</accession>
<reference evidence="10" key="1">
    <citation type="submission" date="2012-06" db="EMBL/GenBank/DDBJ databases">
        <title>Complete sequence of chromosome of Desulfomonile tiedjei DSM 6799.</title>
        <authorList>
            <person name="Lucas S."/>
            <person name="Copeland A."/>
            <person name="Lapidus A."/>
            <person name="Glavina del Rio T."/>
            <person name="Dalin E."/>
            <person name="Tice H."/>
            <person name="Bruce D."/>
            <person name="Goodwin L."/>
            <person name="Pitluck S."/>
            <person name="Peters L."/>
            <person name="Ovchinnikova G."/>
            <person name="Zeytun A."/>
            <person name="Lu M."/>
            <person name="Kyrpides N."/>
            <person name="Mavromatis K."/>
            <person name="Ivanova N."/>
            <person name="Brettin T."/>
            <person name="Detter J.C."/>
            <person name="Han C."/>
            <person name="Larimer F."/>
            <person name="Land M."/>
            <person name="Hauser L."/>
            <person name="Markowitz V."/>
            <person name="Cheng J.-F."/>
            <person name="Hugenholtz P."/>
            <person name="Woyke T."/>
            <person name="Wu D."/>
            <person name="Spring S."/>
            <person name="Schroeder M."/>
            <person name="Brambilla E."/>
            <person name="Klenk H.-P."/>
            <person name="Eisen J.A."/>
        </authorList>
    </citation>
    <scope>NUCLEOTIDE SEQUENCE [LARGE SCALE GENOMIC DNA]</scope>
    <source>
        <strain evidence="10">ATCC 49306 / DSM 6799 / DCB-1</strain>
    </source>
</reference>
<dbReference type="Pfam" id="PF00072">
    <property type="entry name" value="Response_reg"/>
    <property type="match status" value="1"/>
</dbReference>
<dbReference type="Gene3D" id="1.10.8.60">
    <property type="match status" value="1"/>
</dbReference>
<dbReference type="GO" id="GO:0005524">
    <property type="term" value="F:ATP binding"/>
    <property type="evidence" value="ECO:0007669"/>
    <property type="project" value="UniProtKB-KW"/>
</dbReference>
<evidence type="ECO:0000256" key="5">
    <source>
        <dbReference type="PROSITE-ProRule" id="PRU00169"/>
    </source>
</evidence>
<dbReference type="PROSITE" id="PS50112">
    <property type="entry name" value="PAS"/>
    <property type="match status" value="1"/>
</dbReference>
<dbReference type="Pfam" id="PF25601">
    <property type="entry name" value="AAA_lid_14"/>
    <property type="match status" value="1"/>
</dbReference>
<dbReference type="InterPro" id="IPR000014">
    <property type="entry name" value="PAS"/>
</dbReference>
<dbReference type="InterPro" id="IPR002078">
    <property type="entry name" value="Sigma_54_int"/>
</dbReference>
<proteinExistence type="predicted"/>
<dbReference type="CDD" id="cd00156">
    <property type="entry name" value="REC"/>
    <property type="match status" value="1"/>
</dbReference>
<dbReference type="RefSeq" id="WP_014808927.1">
    <property type="nucleotide sequence ID" value="NC_018025.1"/>
</dbReference>
<feature type="modified residue" description="4-aspartylphosphate" evidence="5">
    <location>
        <position position="58"/>
    </location>
</feature>
<dbReference type="PANTHER" id="PTHR32071">
    <property type="entry name" value="TRANSCRIPTIONAL REGULATORY PROTEIN"/>
    <property type="match status" value="1"/>
</dbReference>
<dbReference type="InterPro" id="IPR001789">
    <property type="entry name" value="Sig_transdc_resp-reg_receiver"/>
</dbReference>
<dbReference type="InterPro" id="IPR025944">
    <property type="entry name" value="Sigma_54_int_dom_CS"/>
</dbReference>
<keyword evidence="1" id="KW-0547">Nucleotide-binding</keyword>
<evidence type="ECO:0000313" key="9">
    <source>
        <dbReference type="EMBL" id="AFM23774.1"/>
    </source>
</evidence>
<feature type="domain" description="Response regulatory" evidence="7">
    <location>
        <begin position="7"/>
        <end position="123"/>
    </location>
</feature>
<dbReference type="FunFam" id="3.40.50.300:FF:000006">
    <property type="entry name" value="DNA-binding transcriptional regulator NtrC"/>
    <property type="match status" value="1"/>
</dbReference>
<sequence length="584" mass="65929">MQNENLNILVVEDNPIDALVLEQALREERSQFSCHRVQYLKDAVKRIEEQNFDVMLLDLGLPDSNGIGTFIKAHTFAPDLPIVVLSGLDDEALGVEAVKLGAQDYLVKGKTDGYVLARAIHYAIQRQRLVNDRRTAEYALRQSEERFRTIFEGAMDCIYLKDRSLRYTQVNPAMERLFDLPANAFIGKTEQEILGEDVSAYTKDIEARVLKGEMIEEEHTRRIHGVPVTFIEVRVPNRNADNQIIGLCGIARDITERKKTDFVPPNQIDKYSSPVMKQTMARLIMAAEREATILLLGESGCGKDYLARFIHVHSKRADGPFFAINCAAVAPELAESELFGHERGAFTGAHGRKRGLLELAEGGTLLLNEIGELSLTLQAKLLTFLDTRQFNRVGGEKSISVNARLIAATNRDLEKEVESGRFRKDLYYRLNVISISIPPLRERREDIPILVREMIAKLRSEIQLPGMPHISPAAMDALVNYHWPGNVRELRNVLERALMLSDNRNISLSHLGLDGSISKEWSMSVNFPHDRTLNDITREVKSALVNEALRRSNGSRQGAARLLGISRYSLKHYMNSLDLDFDED</sequence>
<evidence type="ECO:0000313" key="10">
    <source>
        <dbReference type="Proteomes" id="UP000006055"/>
    </source>
</evidence>
<dbReference type="InterPro" id="IPR011006">
    <property type="entry name" value="CheY-like_superfamily"/>
</dbReference>
<dbReference type="SUPFAM" id="SSF52172">
    <property type="entry name" value="CheY-like"/>
    <property type="match status" value="1"/>
</dbReference>
<evidence type="ECO:0000256" key="2">
    <source>
        <dbReference type="ARBA" id="ARBA00022840"/>
    </source>
</evidence>
<gene>
    <name evidence="9" type="ordered locus">Desti_1058</name>
</gene>
<dbReference type="Pfam" id="PF00158">
    <property type="entry name" value="Sigma54_activat"/>
    <property type="match status" value="1"/>
</dbReference>
<dbReference type="PROSITE" id="PS00688">
    <property type="entry name" value="SIGMA54_INTERACT_3"/>
    <property type="match status" value="1"/>
</dbReference>
<keyword evidence="3" id="KW-0805">Transcription regulation</keyword>
<dbReference type="GO" id="GO:0006355">
    <property type="term" value="P:regulation of DNA-templated transcription"/>
    <property type="evidence" value="ECO:0007669"/>
    <property type="project" value="InterPro"/>
</dbReference>
<protein>
    <submittedName>
        <fullName evidence="9">PAS domain S-box</fullName>
    </submittedName>
</protein>
<dbReference type="HOGENOM" id="CLU_000445_0_6_7"/>
<dbReference type="InterPro" id="IPR009057">
    <property type="entry name" value="Homeodomain-like_sf"/>
</dbReference>
<dbReference type="Gene3D" id="1.10.10.60">
    <property type="entry name" value="Homeodomain-like"/>
    <property type="match status" value="1"/>
</dbReference>
<dbReference type="CDD" id="cd00009">
    <property type="entry name" value="AAA"/>
    <property type="match status" value="1"/>
</dbReference>
<dbReference type="Proteomes" id="UP000006055">
    <property type="component" value="Chromosome"/>
</dbReference>
<dbReference type="InterPro" id="IPR035965">
    <property type="entry name" value="PAS-like_dom_sf"/>
</dbReference>
<evidence type="ECO:0000256" key="1">
    <source>
        <dbReference type="ARBA" id="ARBA00022741"/>
    </source>
</evidence>
<dbReference type="CDD" id="cd00130">
    <property type="entry name" value="PAS"/>
    <property type="match status" value="1"/>
</dbReference>
<dbReference type="SMART" id="SM00382">
    <property type="entry name" value="AAA"/>
    <property type="match status" value="1"/>
</dbReference>
<dbReference type="Pfam" id="PF08448">
    <property type="entry name" value="PAS_4"/>
    <property type="match status" value="1"/>
</dbReference>
<dbReference type="GO" id="GO:0000160">
    <property type="term" value="P:phosphorelay signal transduction system"/>
    <property type="evidence" value="ECO:0007669"/>
    <property type="project" value="InterPro"/>
</dbReference>
<dbReference type="InterPro" id="IPR003593">
    <property type="entry name" value="AAA+_ATPase"/>
</dbReference>
<feature type="domain" description="Sigma-54 factor interaction" evidence="6">
    <location>
        <begin position="273"/>
        <end position="499"/>
    </location>
</feature>
<dbReference type="eggNOG" id="COG3829">
    <property type="taxonomic scope" value="Bacteria"/>
</dbReference>
<dbReference type="Gene3D" id="3.40.50.2300">
    <property type="match status" value="1"/>
</dbReference>
<evidence type="ECO:0000259" key="6">
    <source>
        <dbReference type="PROSITE" id="PS50045"/>
    </source>
</evidence>